<evidence type="ECO:0000259" key="6">
    <source>
        <dbReference type="Pfam" id="PF08704"/>
    </source>
</evidence>
<dbReference type="PIRSF" id="PIRSF017269">
    <property type="entry name" value="GCD14"/>
    <property type="match status" value="1"/>
</dbReference>
<feature type="binding site" evidence="5">
    <location>
        <position position="172"/>
    </location>
    <ligand>
        <name>S-adenosyl-L-methionine</name>
        <dbReference type="ChEBI" id="CHEBI:59789"/>
    </ligand>
</feature>
<evidence type="ECO:0000256" key="3">
    <source>
        <dbReference type="ARBA" id="ARBA00022691"/>
    </source>
</evidence>
<keyword evidence="4" id="KW-0819">tRNA processing</keyword>
<dbReference type="InterPro" id="IPR014816">
    <property type="entry name" value="tRNA_MeTrfase_Gcd14"/>
</dbReference>
<dbReference type="Gene3D" id="3.40.50.150">
    <property type="entry name" value="Vaccinia Virus protein VP39"/>
    <property type="match status" value="1"/>
</dbReference>
<evidence type="ECO:0000313" key="7">
    <source>
        <dbReference type="EMBL" id="HII59630.1"/>
    </source>
</evidence>
<dbReference type="PANTHER" id="PTHR12133">
    <property type="entry name" value="TRNA (ADENINE(58)-N(1))-METHYLTRANSFERASE"/>
    <property type="match status" value="1"/>
</dbReference>
<organism evidence="7 8">
    <name type="scientific">Methanocaldococcus jannaschii</name>
    <dbReference type="NCBI Taxonomy" id="2190"/>
    <lineage>
        <taxon>Archaea</taxon>
        <taxon>Methanobacteriati</taxon>
        <taxon>Methanobacteriota</taxon>
        <taxon>Methanomada group</taxon>
        <taxon>Methanococci</taxon>
        <taxon>Methanococcales</taxon>
        <taxon>Methanocaldococcaceae</taxon>
        <taxon>Methanocaldococcus</taxon>
    </lineage>
</organism>
<dbReference type="CDD" id="cd02440">
    <property type="entry name" value="AdoMet_MTases"/>
    <property type="match status" value="1"/>
</dbReference>
<dbReference type="InterPro" id="IPR049470">
    <property type="entry name" value="TRM61_C"/>
</dbReference>
<dbReference type="SMR" id="A0A832WG44"/>
<evidence type="ECO:0000256" key="4">
    <source>
        <dbReference type="ARBA" id="ARBA00022694"/>
    </source>
</evidence>
<dbReference type="PANTHER" id="PTHR12133:SF1">
    <property type="entry name" value="TRNA (ADENINE(58)-N(1))-METHYLTRANSFERASE, MITOCHONDRIAL"/>
    <property type="match status" value="1"/>
</dbReference>
<dbReference type="Proteomes" id="UP000645676">
    <property type="component" value="Unassembled WGS sequence"/>
</dbReference>
<dbReference type="PROSITE" id="PS51620">
    <property type="entry name" value="SAM_TRM61"/>
    <property type="match status" value="1"/>
</dbReference>
<dbReference type="GO" id="GO:0160107">
    <property type="term" value="F:tRNA (adenine(58)-N1)-methyltransferase activity"/>
    <property type="evidence" value="ECO:0007669"/>
    <property type="project" value="InterPro"/>
</dbReference>
<dbReference type="Gene3D" id="3.10.330.20">
    <property type="match status" value="1"/>
</dbReference>
<dbReference type="RefSeq" id="WP_010869627.1">
    <property type="nucleotide sequence ID" value="NC_000909.1"/>
</dbReference>
<evidence type="ECO:0000256" key="1">
    <source>
        <dbReference type="ARBA" id="ARBA00022603"/>
    </source>
</evidence>
<evidence type="ECO:0000313" key="8">
    <source>
        <dbReference type="Proteomes" id="UP000645676"/>
    </source>
</evidence>
<feature type="binding site" evidence="5">
    <location>
        <position position="188"/>
    </location>
    <ligand>
        <name>S-adenosyl-L-methionine</name>
        <dbReference type="ChEBI" id="CHEBI:59789"/>
    </ligand>
</feature>
<sequence>MFAYKLLVDERGKRYLLKKNVEKFGTDLGIVDMKDIEEGVELKSHKGHTFYLVEPTMFDILKRMKRTVTTLLPKDIGFIIARAGIREGETVVEAGTGSGALTMYLSNAVGKTGKVITYDIRPEFAKVARKNLLRVGAIKKGQKIIGLDEEFDDEDEIEIEDGLFNVIQKIGDVREKIDEKDVDVIVLDLPDPWNVVENAKKALNKKRGRIVTYLPYIEQVKKTVEKLKEEGFWDIHTYEIIEREIEISEKGVRPSTRMIGHTGYITVARVPPEPLDREEEKE</sequence>
<evidence type="ECO:0000256" key="5">
    <source>
        <dbReference type="PIRSR" id="PIRSR017269-1"/>
    </source>
</evidence>
<dbReference type="EMBL" id="DUJR01000018">
    <property type="protein sequence ID" value="HII59630.1"/>
    <property type="molecule type" value="Genomic_DNA"/>
</dbReference>
<dbReference type="AlphaFoldDB" id="A0A832WG44"/>
<protein>
    <submittedName>
        <fullName evidence="7">tRNA (Adenine(57)-N(1)/adenine(58)-N(1))-methyltransferase TrmI</fullName>
    </submittedName>
</protein>
<dbReference type="GO" id="GO:0030488">
    <property type="term" value="P:tRNA methylation"/>
    <property type="evidence" value="ECO:0007669"/>
    <property type="project" value="InterPro"/>
</dbReference>
<keyword evidence="3 5" id="KW-0949">S-adenosyl-L-methionine</keyword>
<reference evidence="7" key="1">
    <citation type="journal article" date="2020" name="bioRxiv">
        <title>A rank-normalized archaeal taxonomy based on genome phylogeny resolves widespread incomplete and uneven classifications.</title>
        <authorList>
            <person name="Rinke C."/>
            <person name="Chuvochina M."/>
            <person name="Mussig A.J."/>
            <person name="Chaumeil P.-A."/>
            <person name="Waite D.W."/>
            <person name="Whitman W.B."/>
            <person name="Parks D.H."/>
            <person name="Hugenholtz P."/>
        </authorList>
    </citation>
    <scope>NUCLEOTIDE SEQUENCE</scope>
    <source>
        <strain evidence="7">UBA8849</strain>
    </source>
</reference>
<gene>
    <name evidence="7" type="ORF">HA335_03470</name>
</gene>
<dbReference type="OMA" id="RPDHRMI"/>
<keyword evidence="2 7" id="KW-0808">Transferase</keyword>
<evidence type="ECO:0000256" key="2">
    <source>
        <dbReference type="ARBA" id="ARBA00022679"/>
    </source>
</evidence>
<accession>A0A832WG44</accession>
<dbReference type="Pfam" id="PF08704">
    <property type="entry name" value="GCD14"/>
    <property type="match status" value="1"/>
</dbReference>
<feature type="domain" description="tRNA (adenine(58)-N(1))-methyltransferase catalytic subunit TRM61 C-terminal" evidence="6">
    <location>
        <begin position="70"/>
        <end position="248"/>
    </location>
</feature>
<dbReference type="InterPro" id="IPR029063">
    <property type="entry name" value="SAM-dependent_MTases_sf"/>
</dbReference>
<dbReference type="GO" id="GO:0031515">
    <property type="term" value="C:tRNA (m1A) methyltransferase complex"/>
    <property type="evidence" value="ECO:0007669"/>
    <property type="project" value="InterPro"/>
</dbReference>
<feature type="binding site" evidence="5">
    <location>
        <position position="119"/>
    </location>
    <ligand>
        <name>S-adenosyl-L-methionine</name>
        <dbReference type="ChEBI" id="CHEBI:59789"/>
    </ligand>
</feature>
<dbReference type="SUPFAM" id="SSF53335">
    <property type="entry name" value="S-adenosyl-L-methionine-dependent methyltransferases"/>
    <property type="match status" value="1"/>
</dbReference>
<proteinExistence type="predicted"/>
<comment type="caution">
    <text evidence="7">The sequence shown here is derived from an EMBL/GenBank/DDBJ whole genome shotgun (WGS) entry which is preliminary data.</text>
</comment>
<keyword evidence="1 7" id="KW-0489">Methyltransferase</keyword>
<name>A0A832WG44_9EURY</name>
<feature type="binding site" evidence="5">
    <location>
        <begin position="98"/>
        <end position="101"/>
    </location>
    <ligand>
        <name>S-adenosyl-L-methionine</name>
        <dbReference type="ChEBI" id="CHEBI:59789"/>
    </ligand>
</feature>